<name>A0A454CTB4_VIBHA</name>
<proteinExistence type="predicted"/>
<evidence type="ECO:0000313" key="2">
    <source>
        <dbReference type="Proteomes" id="UP000008367"/>
    </source>
</evidence>
<dbReference type="EMBL" id="AJSR01001999">
    <property type="protein sequence ID" value="EKM29642.1"/>
    <property type="molecule type" value="Genomic_DNA"/>
</dbReference>
<accession>A0A454CTB4</accession>
<comment type="caution">
    <text evidence="1">The sequence shown here is derived from an EMBL/GenBank/DDBJ whole genome shotgun (WGS) entry which is preliminary data.</text>
</comment>
<sequence>EDPLQVRMSHLG</sequence>
<reference evidence="1 2" key="1">
    <citation type="submission" date="2012-10" db="EMBL/GenBank/DDBJ databases">
        <title>Genome sequence of Vibrio Cholerae HENC-02.</title>
        <authorList>
            <person name="Eppinger M."/>
            <person name="Hasan N.A."/>
            <person name="Sengamalay N."/>
            <person name="Hine E."/>
            <person name="Su Q."/>
            <person name="Daugherty S.C."/>
            <person name="Young S."/>
            <person name="Sadzewicz L."/>
            <person name="Tallon L."/>
            <person name="Cebula T.A."/>
            <person name="Ravel J."/>
            <person name="Colwell R.R."/>
        </authorList>
    </citation>
    <scope>NUCLEOTIDE SEQUENCE [LARGE SCALE GENOMIC DNA]</scope>
    <source>
        <strain evidence="1 2">HENC-02</strain>
    </source>
</reference>
<organism evidence="1 2">
    <name type="scientific">Vibrio harveyi</name>
    <name type="common">Beneckea harveyi</name>
    <dbReference type="NCBI Taxonomy" id="669"/>
    <lineage>
        <taxon>Bacteria</taxon>
        <taxon>Pseudomonadati</taxon>
        <taxon>Pseudomonadota</taxon>
        <taxon>Gammaproteobacteria</taxon>
        <taxon>Vibrionales</taxon>
        <taxon>Vibrionaceae</taxon>
        <taxon>Vibrio</taxon>
    </lineage>
</organism>
<evidence type="ECO:0000313" key="1">
    <source>
        <dbReference type="EMBL" id="EKM29642.1"/>
    </source>
</evidence>
<protein>
    <submittedName>
        <fullName evidence="1">Uncharacterized protein</fullName>
    </submittedName>
</protein>
<dbReference type="Proteomes" id="UP000008367">
    <property type="component" value="Unassembled WGS sequence"/>
</dbReference>
<feature type="non-terminal residue" evidence="1">
    <location>
        <position position="1"/>
    </location>
</feature>
<gene>
    <name evidence="1" type="ORF">VCHENC02_4558B</name>
</gene>